<dbReference type="CDD" id="cd00109">
    <property type="entry name" value="Kunitz-type"/>
    <property type="match status" value="1"/>
</dbReference>
<keyword evidence="2" id="KW-0722">Serine protease inhibitor</keyword>
<dbReference type="InterPro" id="IPR036880">
    <property type="entry name" value="Kunitz_BPTI_sf"/>
</dbReference>
<dbReference type="PROSITE" id="PS00280">
    <property type="entry name" value="BPTI_KUNITZ_1"/>
    <property type="match status" value="1"/>
</dbReference>
<dbReference type="InterPro" id="IPR008197">
    <property type="entry name" value="WAP_dom"/>
</dbReference>
<accession>A0A8B6FQ36</accession>
<evidence type="ECO:0000259" key="4">
    <source>
        <dbReference type="PROSITE" id="PS50279"/>
    </source>
</evidence>
<dbReference type="Gene3D" id="4.10.75.10">
    <property type="entry name" value="Elafin-like"/>
    <property type="match status" value="2"/>
</dbReference>
<sequence>MPPAPAPAPPRTCPQYAPPGPGVCFRPGNTKTISGKQCPGPPEIIPCNKDCLLPKKPGPCRASITRYYYDIKTRKCRPFVYGGCQGNANNYLTREQCQDKCKLQHGNPHKPGKCPAVNLAALTCQAGELPRKCYNDLSCPGIQKCCRRLCEFVCLNPAPVTKPGDCPYVNLALVDCFAGPLPRQCSNDGGCPGKQKCCRRRCAIVCRDPGNPCPPEPVCPSLPVRPDQCEPSCKFEYETLNGITCKIRCTRGPLGPRPRPGQLCPPTGCPLFGPSSKSSPTNSEPPAPAPPPPSTECQPVCSIICLFGNILDENNCPTCECKTESFKINDQAKDRGASDPPSTAPGPVIPCYPWKPLQGINCGLAPNSKNCPAGYMCNTNGDGTHDKAGQCCPACNTGKPLLAVVDCRLQRCPAEYTCTEGPSRGFFICCPERKPCLHCCGPPPCCSFCIDV</sequence>
<evidence type="ECO:0000256" key="2">
    <source>
        <dbReference type="ARBA" id="ARBA00022900"/>
    </source>
</evidence>
<keyword evidence="1" id="KW-0646">Protease inhibitor</keyword>
<dbReference type="InterPro" id="IPR004094">
    <property type="entry name" value="Antistasin-like"/>
</dbReference>
<evidence type="ECO:0000256" key="3">
    <source>
        <dbReference type="ARBA" id="ARBA00023157"/>
    </source>
</evidence>
<dbReference type="PROSITE" id="PS51390">
    <property type="entry name" value="WAP"/>
    <property type="match status" value="2"/>
</dbReference>
<dbReference type="InterPro" id="IPR002223">
    <property type="entry name" value="Kunitz_BPTI"/>
</dbReference>
<dbReference type="InterPro" id="IPR036645">
    <property type="entry name" value="Elafin-like_sf"/>
</dbReference>
<dbReference type="InterPro" id="IPR020901">
    <property type="entry name" value="Prtase_inh_Kunz-CS"/>
</dbReference>
<dbReference type="PROSITE" id="PS50279">
    <property type="entry name" value="BPTI_KUNITZ_2"/>
    <property type="match status" value="1"/>
</dbReference>
<feature type="domain" description="WAP" evidence="5">
    <location>
        <begin position="159"/>
        <end position="210"/>
    </location>
</feature>
<dbReference type="Pfam" id="PF00095">
    <property type="entry name" value="WAP"/>
    <property type="match status" value="2"/>
</dbReference>
<evidence type="ECO:0000313" key="6">
    <source>
        <dbReference type="EMBL" id="VDI52893.1"/>
    </source>
</evidence>
<evidence type="ECO:0008006" key="8">
    <source>
        <dbReference type="Google" id="ProtNLM"/>
    </source>
</evidence>
<dbReference type="FunFam" id="4.10.410.10:FF:000004">
    <property type="entry name" value="Tissue factor pathway inhibitor"/>
    <property type="match status" value="1"/>
</dbReference>
<dbReference type="SMART" id="SM00131">
    <property type="entry name" value="KU"/>
    <property type="match status" value="1"/>
</dbReference>
<dbReference type="Gene3D" id="4.10.410.10">
    <property type="entry name" value="Pancreatic trypsin inhibitor Kunitz domain"/>
    <property type="match status" value="1"/>
</dbReference>
<dbReference type="GO" id="GO:0004867">
    <property type="term" value="F:serine-type endopeptidase inhibitor activity"/>
    <property type="evidence" value="ECO:0007669"/>
    <property type="project" value="UniProtKB-KW"/>
</dbReference>
<dbReference type="OrthoDB" id="4473401at2759"/>
<evidence type="ECO:0000259" key="5">
    <source>
        <dbReference type="PROSITE" id="PS51390"/>
    </source>
</evidence>
<dbReference type="AlphaFoldDB" id="A0A8B6FQ36"/>
<reference evidence="6" key="1">
    <citation type="submission" date="2018-11" db="EMBL/GenBank/DDBJ databases">
        <authorList>
            <person name="Alioto T."/>
            <person name="Alioto T."/>
        </authorList>
    </citation>
    <scope>NUCLEOTIDE SEQUENCE</scope>
</reference>
<dbReference type="Pfam" id="PF00014">
    <property type="entry name" value="Kunitz_BPTI"/>
    <property type="match status" value="1"/>
</dbReference>
<keyword evidence="7" id="KW-1185">Reference proteome</keyword>
<feature type="domain" description="BPTI/Kunitz inhibitor" evidence="4">
    <location>
        <begin position="51"/>
        <end position="101"/>
    </location>
</feature>
<gene>
    <name evidence="6" type="ORF">MGAL_10B043039</name>
</gene>
<dbReference type="Pfam" id="PF02822">
    <property type="entry name" value="Antistasin"/>
    <property type="match status" value="1"/>
</dbReference>
<feature type="domain" description="WAP" evidence="5">
    <location>
        <begin position="107"/>
        <end position="158"/>
    </location>
</feature>
<dbReference type="SUPFAM" id="SSF57362">
    <property type="entry name" value="BPTI-like"/>
    <property type="match status" value="1"/>
</dbReference>
<dbReference type="PANTHER" id="PTHR47769">
    <property type="entry name" value="WAP FOUR-DISULFIDE CORE DOMAIN PROTEIN 8"/>
    <property type="match status" value="1"/>
</dbReference>
<dbReference type="Gene3D" id="2.10.22.10">
    <property type="entry name" value="Antistasin, domain 1"/>
    <property type="match status" value="1"/>
</dbReference>
<dbReference type="GO" id="GO:0005576">
    <property type="term" value="C:extracellular region"/>
    <property type="evidence" value="ECO:0007669"/>
    <property type="project" value="InterPro"/>
</dbReference>
<evidence type="ECO:0000313" key="7">
    <source>
        <dbReference type="Proteomes" id="UP000596742"/>
    </source>
</evidence>
<dbReference type="Proteomes" id="UP000596742">
    <property type="component" value="Unassembled WGS sequence"/>
</dbReference>
<dbReference type="SUPFAM" id="SSF57256">
    <property type="entry name" value="Elafin-like"/>
    <property type="match status" value="2"/>
</dbReference>
<comment type="caution">
    <text evidence="6">The sequence shown here is derived from an EMBL/GenBank/DDBJ whole genome shotgun (WGS) entry which is preliminary data.</text>
</comment>
<dbReference type="PANTHER" id="PTHR47769:SF1">
    <property type="entry name" value="WAP FOUR-DISULFIDE CORE DOMAIN PROTEIN 8"/>
    <property type="match status" value="1"/>
</dbReference>
<dbReference type="EMBL" id="UYJE01007235">
    <property type="protein sequence ID" value="VDI52893.1"/>
    <property type="molecule type" value="Genomic_DNA"/>
</dbReference>
<organism evidence="6 7">
    <name type="scientific">Mytilus galloprovincialis</name>
    <name type="common">Mediterranean mussel</name>
    <dbReference type="NCBI Taxonomy" id="29158"/>
    <lineage>
        <taxon>Eukaryota</taxon>
        <taxon>Metazoa</taxon>
        <taxon>Spiralia</taxon>
        <taxon>Lophotrochozoa</taxon>
        <taxon>Mollusca</taxon>
        <taxon>Bivalvia</taxon>
        <taxon>Autobranchia</taxon>
        <taxon>Pteriomorphia</taxon>
        <taxon>Mytilida</taxon>
        <taxon>Mytiloidea</taxon>
        <taxon>Mytilidae</taxon>
        <taxon>Mytilinae</taxon>
        <taxon>Mytilus</taxon>
    </lineage>
</organism>
<dbReference type="PRINTS" id="PR00759">
    <property type="entry name" value="BASICPTASE"/>
</dbReference>
<proteinExistence type="predicted"/>
<protein>
    <recommendedName>
        <fullName evidence="8">BPTI/Kunitz inhibitor domain-containing protein</fullName>
    </recommendedName>
</protein>
<evidence type="ECO:0000256" key="1">
    <source>
        <dbReference type="ARBA" id="ARBA00022690"/>
    </source>
</evidence>
<dbReference type="SMART" id="SM00217">
    <property type="entry name" value="WAP"/>
    <property type="match status" value="2"/>
</dbReference>
<name>A0A8B6FQ36_MYTGA</name>
<keyword evidence="3" id="KW-1015">Disulfide bond</keyword>